<comment type="caution">
    <text evidence="6">The sequence shown here is derived from an EMBL/GenBank/DDBJ whole genome shotgun (WGS) entry which is preliminary data.</text>
</comment>
<dbReference type="GO" id="GO:0005524">
    <property type="term" value="F:ATP binding"/>
    <property type="evidence" value="ECO:0007669"/>
    <property type="project" value="UniProtKB-KW"/>
</dbReference>
<dbReference type="InterPro" id="IPR003593">
    <property type="entry name" value="AAA+_ATPase"/>
</dbReference>
<keyword evidence="4 6" id="KW-0067">ATP-binding</keyword>
<accession>A0ABV2KZK2</accession>
<proteinExistence type="inferred from homology"/>
<dbReference type="RefSeq" id="WP_238280107.1">
    <property type="nucleotide sequence ID" value="NZ_BPQL01000075.1"/>
</dbReference>
<dbReference type="EMBL" id="JBEPMM010000001">
    <property type="protein sequence ID" value="MET3690996.1"/>
    <property type="molecule type" value="Genomic_DNA"/>
</dbReference>
<dbReference type="SMART" id="SM00382">
    <property type="entry name" value="AAA"/>
    <property type="match status" value="1"/>
</dbReference>
<evidence type="ECO:0000256" key="3">
    <source>
        <dbReference type="ARBA" id="ARBA00022741"/>
    </source>
</evidence>
<dbReference type="InterPro" id="IPR003439">
    <property type="entry name" value="ABC_transporter-like_ATP-bd"/>
</dbReference>
<evidence type="ECO:0000259" key="5">
    <source>
        <dbReference type="PROSITE" id="PS50893"/>
    </source>
</evidence>
<comment type="similarity">
    <text evidence="1">Belongs to the ABC transporter superfamily.</text>
</comment>
<keyword evidence="3" id="KW-0547">Nucleotide-binding</keyword>
<dbReference type="Proteomes" id="UP001549145">
    <property type="component" value="Unassembled WGS sequence"/>
</dbReference>
<dbReference type="InterPro" id="IPR017871">
    <property type="entry name" value="ABC_transporter-like_CS"/>
</dbReference>
<name>A0ABV2KZK2_9HYPH</name>
<evidence type="ECO:0000313" key="7">
    <source>
        <dbReference type="Proteomes" id="UP001549145"/>
    </source>
</evidence>
<dbReference type="SUPFAM" id="SSF52540">
    <property type="entry name" value="P-loop containing nucleoside triphosphate hydrolases"/>
    <property type="match status" value="1"/>
</dbReference>
<dbReference type="PROSITE" id="PS00211">
    <property type="entry name" value="ABC_TRANSPORTER_1"/>
    <property type="match status" value="1"/>
</dbReference>
<organism evidence="6 7">
    <name type="scientific">Methylobacterium goesingense</name>
    <dbReference type="NCBI Taxonomy" id="243690"/>
    <lineage>
        <taxon>Bacteria</taxon>
        <taxon>Pseudomonadati</taxon>
        <taxon>Pseudomonadota</taxon>
        <taxon>Alphaproteobacteria</taxon>
        <taxon>Hyphomicrobiales</taxon>
        <taxon>Methylobacteriaceae</taxon>
        <taxon>Methylobacterium</taxon>
    </lineage>
</organism>
<dbReference type="PANTHER" id="PTHR43117">
    <property type="entry name" value="OSMOPROTECTANT IMPORT ATP-BINDING PROTEIN OSMV"/>
    <property type="match status" value="1"/>
</dbReference>
<reference evidence="6 7" key="1">
    <citation type="submission" date="2024-06" db="EMBL/GenBank/DDBJ databases">
        <title>Genomic Encyclopedia of Type Strains, Phase IV (KMG-IV): sequencing the most valuable type-strain genomes for metagenomic binning, comparative biology and taxonomic classification.</title>
        <authorList>
            <person name="Goeker M."/>
        </authorList>
    </citation>
    <scope>NUCLEOTIDE SEQUENCE [LARGE SCALE GENOMIC DNA]</scope>
    <source>
        <strain evidence="6 7">DSM 21331</strain>
    </source>
</reference>
<feature type="domain" description="ABC transporter" evidence="5">
    <location>
        <begin position="2"/>
        <end position="238"/>
    </location>
</feature>
<keyword evidence="2" id="KW-0813">Transport</keyword>
<dbReference type="PANTHER" id="PTHR43117:SF4">
    <property type="entry name" value="OSMOPROTECTANT IMPORT ATP-BINDING PROTEIN OSMV"/>
    <property type="match status" value="1"/>
</dbReference>
<evidence type="ECO:0000256" key="1">
    <source>
        <dbReference type="ARBA" id="ARBA00005417"/>
    </source>
</evidence>
<dbReference type="Pfam" id="PF00005">
    <property type="entry name" value="ABC_tran"/>
    <property type="match status" value="1"/>
</dbReference>
<keyword evidence="7" id="KW-1185">Reference proteome</keyword>
<dbReference type="Gene3D" id="3.40.50.300">
    <property type="entry name" value="P-loop containing nucleotide triphosphate hydrolases"/>
    <property type="match status" value="1"/>
</dbReference>
<gene>
    <name evidence="6" type="ORF">ABID43_000515</name>
</gene>
<evidence type="ECO:0000256" key="2">
    <source>
        <dbReference type="ARBA" id="ARBA00022448"/>
    </source>
</evidence>
<protein>
    <submittedName>
        <fullName evidence="6">Osmoprotectant transport system ATP-binding protein</fullName>
    </submittedName>
</protein>
<sequence>MIRLEGVSKRFPGAERPAVDDVDLAVEEGSVCALIGPSGCGKSTTLRMVNRLVEPDAGRVLVAGEDVTRGDPVTLRRRIGYVLQGVGLFPHRSVAENVATVPGLLGWKRARIAERVDAMLDLVGLDPAEYRARRPHELSGGQRQRVGVARALAADPPVLLMDEPFGAVDPLARDRLQGEIRAILRRLRKTVLIVTHDIDEAMRMGDRVVLMRAGRIVQADAPERLLAAPADAFAAGFVGQDRALRRLALMAAGSLGSPGAVPGAPAIAASASLREALSLLLATGADGLNLTGHGPPAHLTLAAIRAEAARAGDAGPA</sequence>
<dbReference type="InterPro" id="IPR027417">
    <property type="entry name" value="P-loop_NTPase"/>
</dbReference>
<evidence type="ECO:0000313" key="6">
    <source>
        <dbReference type="EMBL" id="MET3690996.1"/>
    </source>
</evidence>
<dbReference type="PROSITE" id="PS50893">
    <property type="entry name" value="ABC_TRANSPORTER_2"/>
    <property type="match status" value="1"/>
</dbReference>
<evidence type="ECO:0000256" key="4">
    <source>
        <dbReference type="ARBA" id="ARBA00022840"/>
    </source>
</evidence>